<dbReference type="Proteomes" id="UP000192333">
    <property type="component" value="Chromosome I"/>
</dbReference>
<dbReference type="AlphaFoldDB" id="A0A1W2H8K2"/>
<dbReference type="OrthoDB" id="9793307at2"/>
<organism evidence="3 4">
    <name type="scientific">Aquiflexum balticum DSM 16537</name>
    <dbReference type="NCBI Taxonomy" id="758820"/>
    <lineage>
        <taxon>Bacteria</taxon>
        <taxon>Pseudomonadati</taxon>
        <taxon>Bacteroidota</taxon>
        <taxon>Cytophagia</taxon>
        <taxon>Cytophagales</taxon>
        <taxon>Cyclobacteriaceae</taxon>
        <taxon>Aquiflexum</taxon>
    </lineage>
</organism>
<sequence>MKLKLLFFYCLFWISTIGFSQTNPLPGFSSTAGYINKLEVIATTNIDRFIRFRYGGNVPQGFSGIQYSVHDAYSWFNYSDGNGRLTFSYKDGNPTIKGDLGTSQFVLTRFGNIGFGTNEPSNVQGWGKVLEIKHSAHSKLLVSAETNDVKVGIFAHSNWNGARGVIGTESAHDLSFHTGYSQEQIRVKTNGNVGIGTSNPGHKLEVNGGIKTREVNVTTTGWPDFVFAPEYDLMPLDSLNDYIQSNRHLPEVPSEKEVLENGVNVGEMNVLLLKKIEELTLYLIEQKKETEELRKEIKQLKNAINLKNSLQD</sequence>
<protein>
    <submittedName>
        <fullName evidence="3">Uncharacterized protein</fullName>
    </submittedName>
</protein>
<evidence type="ECO:0000313" key="4">
    <source>
        <dbReference type="Proteomes" id="UP000192333"/>
    </source>
</evidence>
<feature type="signal peptide" evidence="2">
    <location>
        <begin position="1"/>
        <end position="20"/>
    </location>
</feature>
<feature type="coiled-coil region" evidence="1">
    <location>
        <begin position="276"/>
        <end position="310"/>
    </location>
</feature>
<dbReference type="RefSeq" id="WP_157370207.1">
    <property type="nucleotide sequence ID" value="NZ_LT838813.1"/>
</dbReference>
<accession>A0A1W2H8K2</accession>
<evidence type="ECO:0000313" key="3">
    <source>
        <dbReference type="EMBL" id="SMD44916.1"/>
    </source>
</evidence>
<feature type="chain" id="PRO_5012890553" evidence="2">
    <location>
        <begin position="21"/>
        <end position="312"/>
    </location>
</feature>
<keyword evidence="4" id="KW-1185">Reference proteome</keyword>
<proteinExistence type="predicted"/>
<dbReference type="EMBL" id="LT838813">
    <property type="protein sequence ID" value="SMD44916.1"/>
    <property type="molecule type" value="Genomic_DNA"/>
</dbReference>
<gene>
    <name evidence="3" type="ORF">SAMN00777080_3553</name>
</gene>
<reference evidence="4" key="1">
    <citation type="submission" date="2017-04" db="EMBL/GenBank/DDBJ databases">
        <authorList>
            <person name="Varghese N."/>
            <person name="Submissions S."/>
        </authorList>
    </citation>
    <scope>NUCLEOTIDE SEQUENCE [LARGE SCALE GENOMIC DNA]</scope>
    <source>
        <strain evidence="4">DSM 16537</strain>
    </source>
</reference>
<name>A0A1W2H8K2_9BACT</name>
<evidence type="ECO:0000256" key="1">
    <source>
        <dbReference type="SAM" id="Coils"/>
    </source>
</evidence>
<evidence type="ECO:0000256" key="2">
    <source>
        <dbReference type="SAM" id="SignalP"/>
    </source>
</evidence>
<dbReference type="STRING" id="758820.SAMN00777080_3553"/>
<keyword evidence="2" id="KW-0732">Signal</keyword>
<keyword evidence="1" id="KW-0175">Coiled coil</keyword>